<accession>A0A381UPH1</accession>
<organism evidence="3">
    <name type="scientific">marine metagenome</name>
    <dbReference type="NCBI Taxonomy" id="408172"/>
    <lineage>
        <taxon>unclassified sequences</taxon>
        <taxon>metagenomes</taxon>
        <taxon>ecological metagenomes</taxon>
    </lineage>
</organism>
<keyword evidence="2" id="KW-0812">Transmembrane</keyword>
<dbReference type="EMBL" id="UINC01006793">
    <property type="protein sequence ID" value="SVA29661.1"/>
    <property type="molecule type" value="Genomic_DNA"/>
</dbReference>
<sequence length="154" mass="16785">MNIYRNPFFVGLCAPLYQLVATIAITNDFLMAAIFIMFTLGLIGAYVSDFPLLPTLYMNEVAHKTSVSSLMGMLLGLMLFLGFGAGGNEGSDGGMISAGDKFMATWGILSLPAYPLMVFLISGVNKRDLEAEDTIRKQKKKKNTGPPIMKRDGF</sequence>
<evidence type="ECO:0000313" key="3">
    <source>
        <dbReference type="EMBL" id="SVA29661.1"/>
    </source>
</evidence>
<gene>
    <name evidence="3" type="ORF">METZ01_LOCUS82515</name>
</gene>
<name>A0A381UPH1_9ZZZZ</name>
<feature type="region of interest" description="Disordered" evidence="1">
    <location>
        <begin position="135"/>
        <end position="154"/>
    </location>
</feature>
<dbReference type="AlphaFoldDB" id="A0A381UPH1"/>
<keyword evidence="2" id="KW-0472">Membrane</keyword>
<keyword evidence="2" id="KW-1133">Transmembrane helix</keyword>
<proteinExistence type="predicted"/>
<evidence type="ECO:0000256" key="1">
    <source>
        <dbReference type="SAM" id="MobiDB-lite"/>
    </source>
</evidence>
<reference evidence="3" key="1">
    <citation type="submission" date="2018-05" db="EMBL/GenBank/DDBJ databases">
        <authorList>
            <person name="Lanie J.A."/>
            <person name="Ng W.-L."/>
            <person name="Kazmierczak K.M."/>
            <person name="Andrzejewski T.M."/>
            <person name="Davidsen T.M."/>
            <person name="Wayne K.J."/>
            <person name="Tettelin H."/>
            <person name="Glass J.I."/>
            <person name="Rusch D."/>
            <person name="Podicherti R."/>
            <person name="Tsui H.-C.T."/>
            <person name="Winkler M.E."/>
        </authorList>
    </citation>
    <scope>NUCLEOTIDE SEQUENCE</scope>
</reference>
<feature type="transmembrane region" description="Helical" evidence="2">
    <location>
        <begin position="103"/>
        <end position="121"/>
    </location>
</feature>
<protein>
    <submittedName>
        <fullName evidence="3">Uncharacterized protein</fullName>
    </submittedName>
</protein>
<feature type="transmembrane region" description="Helical" evidence="2">
    <location>
        <begin position="7"/>
        <end position="25"/>
    </location>
</feature>
<feature type="transmembrane region" description="Helical" evidence="2">
    <location>
        <begin position="31"/>
        <end position="53"/>
    </location>
</feature>
<evidence type="ECO:0000256" key="2">
    <source>
        <dbReference type="SAM" id="Phobius"/>
    </source>
</evidence>
<feature type="transmembrane region" description="Helical" evidence="2">
    <location>
        <begin position="65"/>
        <end position="83"/>
    </location>
</feature>